<evidence type="ECO:0000313" key="4">
    <source>
        <dbReference type="Proteomes" id="UP000789390"/>
    </source>
</evidence>
<dbReference type="InterPro" id="IPR009038">
    <property type="entry name" value="GOLD_dom"/>
</dbReference>
<sequence>MDLAQLSPEKRILFDQFAATVADCRRPDYSDDQLLKWLIARDFNVAKAETMFRQSLEWRQTNQVDKILDTWTPPEVLIKYYAIGTTGKDKFNCPLWINAFGRMDVSGILQSVSKRDYLRYIVYITEMSHRLMIQNTALSGKPVLHQTLIIDLAEFSLNQLSKQFMDIGIDTTNICLSNYPEGIRRVFIINVPQVFSAVFNIVKPFLSSATLAKLRIFTHDAKAWKDALLEEIDSDQLPAHYGGTMIDPDGNPFCLTKISMGGVVPKSYYLSTKSPERGDQMKSELVPAGNRKRIEIHVEKTKSLIRWEFVTEDGDVGFQIVYIKGDGEEVIILPKTRVNSHQMMEIGEIACIYSGTYVIEFDNSYSYFRSKKLWYNIDVVKSEC</sequence>
<dbReference type="Pfam" id="PF00650">
    <property type="entry name" value="CRAL_TRIO"/>
    <property type="match status" value="1"/>
</dbReference>
<dbReference type="Pfam" id="PF13897">
    <property type="entry name" value="GOLD_2"/>
    <property type="match status" value="1"/>
</dbReference>
<dbReference type="CDD" id="cd00170">
    <property type="entry name" value="SEC14"/>
    <property type="match status" value="1"/>
</dbReference>
<dbReference type="InterPro" id="IPR051064">
    <property type="entry name" value="SEC14/CRAL-TRIO_domain"/>
</dbReference>
<gene>
    <name evidence="3" type="ORF">DGAL_LOCUS12923</name>
</gene>
<keyword evidence="4" id="KW-1185">Reference proteome</keyword>
<dbReference type="PROSITE" id="PS50866">
    <property type="entry name" value="GOLD"/>
    <property type="match status" value="1"/>
</dbReference>
<dbReference type="InterPro" id="IPR036273">
    <property type="entry name" value="CRAL/TRIO_N_dom_sf"/>
</dbReference>
<dbReference type="SMART" id="SM00516">
    <property type="entry name" value="SEC14"/>
    <property type="match status" value="1"/>
</dbReference>
<dbReference type="Gene3D" id="3.40.525.10">
    <property type="entry name" value="CRAL-TRIO lipid binding domain"/>
    <property type="match status" value="1"/>
</dbReference>
<evidence type="ECO:0000259" key="2">
    <source>
        <dbReference type="PROSITE" id="PS50866"/>
    </source>
</evidence>
<evidence type="ECO:0000259" key="1">
    <source>
        <dbReference type="PROSITE" id="PS50191"/>
    </source>
</evidence>
<evidence type="ECO:0008006" key="5">
    <source>
        <dbReference type="Google" id="ProtNLM"/>
    </source>
</evidence>
<accession>A0A8J2RZ92</accession>
<proteinExistence type="predicted"/>
<dbReference type="OrthoDB" id="1434354at2759"/>
<comment type="caution">
    <text evidence="3">The sequence shown here is derived from an EMBL/GenBank/DDBJ whole genome shotgun (WGS) entry which is preliminary data.</text>
</comment>
<evidence type="ECO:0000313" key="3">
    <source>
        <dbReference type="EMBL" id="CAH0109445.1"/>
    </source>
</evidence>
<dbReference type="GO" id="GO:0005737">
    <property type="term" value="C:cytoplasm"/>
    <property type="evidence" value="ECO:0007669"/>
    <property type="project" value="TreeGrafter"/>
</dbReference>
<dbReference type="SUPFAM" id="SSF52087">
    <property type="entry name" value="CRAL/TRIO domain"/>
    <property type="match status" value="1"/>
</dbReference>
<dbReference type="AlphaFoldDB" id="A0A8J2RZ92"/>
<dbReference type="Gene3D" id="2.60.120.680">
    <property type="entry name" value="GOLD domain"/>
    <property type="match status" value="1"/>
</dbReference>
<reference evidence="3" key="1">
    <citation type="submission" date="2021-11" db="EMBL/GenBank/DDBJ databases">
        <authorList>
            <person name="Schell T."/>
        </authorList>
    </citation>
    <scope>NUCLEOTIDE SEQUENCE</scope>
    <source>
        <strain evidence="3">M5</strain>
    </source>
</reference>
<dbReference type="SUPFAM" id="SSF101576">
    <property type="entry name" value="Supernatant protein factor (SPF), C-terminal domain"/>
    <property type="match status" value="1"/>
</dbReference>
<name>A0A8J2RZ92_9CRUS</name>
<dbReference type="SUPFAM" id="SSF46938">
    <property type="entry name" value="CRAL/TRIO N-terminal domain"/>
    <property type="match status" value="1"/>
</dbReference>
<feature type="domain" description="GOLD" evidence="2">
    <location>
        <begin position="279"/>
        <end position="379"/>
    </location>
</feature>
<dbReference type="InterPro" id="IPR001251">
    <property type="entry name" value="CRAL-TRIO_dom"/>
</dbReference>
<dbReference type="InterPro" id="IPR036598">
    <property type="entry name" value="GOLD_dom_sf"/>
</dbReference>
<dbReference type="Proteomes" id="UP000789390">
    <property type="component" value="Unassembled WGS sequence"/>
</dbReference>
<dbReference type="InterPro" id="IPR036865">
    <property type="entry name" value="CRAL-TRIO_dom_sf"/>
</dbReference>
<feature type="domain" description="CRAL-TRIO" evidence="1">
    <location>
        <begin position="73"/>
        <end position="249"/>
    </location>
</feature>
<dbReference type="PANTHER" id="PTHR23324:SF83">
    <property type="entry name" value="SEC14-LIKE PROTEIN 2"/>
    <property type="match status" value="1"/>
</dbReference>
<organism evidence="3 4">
    <name type="scientific">Daphnia galeata</name>
    <dbReference type="NCBI Taxonomy" id="27404"/>
    <lineage>
        <taxon>Eukaryota</taxon>
        <taxon>Metazoa</taxon>
        <taxon>Ecdysozoa</taxon>
        <taxon>Arthropoda</taxon>
        <taxon>Crustacea</taxon>
        <taxon>Branchiopoda</taxon>
        <taxon>Diplostraca</taxon>
        <taxon>Cladocera</taxon>
        <taxon>Anomopoda</taxon>
        <taxon>Daphniidae</taxon>
        <taxon>Daphnia</taxon>
    </lineage>
</organism>
<protein>
    <recommendedName>
        <fullName evidence="5">Cral/trio domain-containing protein</fullName>
    </recommendedName>
</protein>
<dbReference type="PROSITE" id="PS50191">
    <property type="entry name" value="CRAL_TRIO"/>
    <property type="match status" value="1"/>
</dbReference>
<dbReference type="EMBL" id="CAKKLH010000292">
    <property type="protein sequence ID" value="CAH0109445.1"/>
    <property type="molecule type" value="Genomic_DNA"/>
</dbReference>
<dbReference type="InterPro" id="IPR011074">
    <property type="entry name" value="CRAL/TRIO_N_dom"/>
</dbReference>
<dbReference type="PANTHER" id="PTHR23324">
    <property type="entry name" value="SEC14 RELATED PROTEIN"/>
    <property type="match status" value="1"/>
</dbReference>
<dbReference type="SMART" id="SM01100">
    <property type="entry name" value="CRAL_TRIO_N"/>
    <property type="match status" value="1"/>
</dbReference>